<organism evidence="1 2">
    <name type="scientific">Zingiber officinale</name>
    <name type="common">Ginger</name>
    <name type="synonym">Amomum zingiber</name>
    <dbReference type="NCBI Taxonomy" id="94328"/>
    <lineage>
        <taxon>Eukaryota</taxon>
        <taxon>Viridiplantae</taxon>
        <taxon>Streptophyta</taxon>
        <taxon>Embryophyta</taxon>
        <taxon>Tracheophyta</taxon>
        <taxon>Spermatophyta</taxon>
        <taxon>Magnoliopsida</taxon>
        <taxon>Liliopsida</taxon>
        <taxon>Zingiberales</taxon>
        <taxon>Zingiberaceae</taxon>
        <taxon>Zingiber</taxon>
    </lineage>
</organism>
<name>A0A8J5L6N6_ZINOF</name>
<sequence length="108" mass="11702">MEALFSQLSFLADQALLAGDDFDPSKIHDLLALFEQEAYGSWAAAEAELRKEAEFPMREAEDYLHSLMEAANKSGKPPSKTYTDAAMASAVAAMKSAFASSTKSKVHP</sequence>
<dbReference type="PANTHER" id="PTHR37707:SF1">
    <property type="entry name" value="MATERNAL EFFECT EMBRYO ARREST 9"/>
    <property type="match status" value="1"/>
</dbReference>
<proteinExistence type="predicted"/>
<dbReference type="PANTHER" id="PTHR37707">
    <property type="entry name" value="MATERNAL EFFECT EMBRYO ARREST 9"/>
    <property type="match status" value="1"/>
</dbReference>
<keyword evidence="2" id="KW-1185">Reference proteome</keyword>
<gene>
    <name evidence="1" type="ORF">ZIOFF_033564</name>
</gene>
<dbReference type="OrthoDB" id="992831at2759"/>
<dbReference type="EMBL" id="JACMSC010000009">
    <property type="protein sequence ID" value="KAG6508193.1"/>
    <property type="molecule type" value="Genomic_DNA"/>
</dbReference>
<evidence type="ECO:0000313" key="2">
    <source>
        <dbReference type="Proteomes" id="UP000734854"/>
    </source>
</evidence>
<protein>
    <submittedName>
        <fullName evidence="1">Uncharacterized protein</fullName>
    </submittedName>
</protein>
<comment type="caution">
    <text evidence="1">The sequence shown here is derived from an EMBL/GenBank/DDBJ whole genome shotgun (WGS) entry which is preliminary data.</text>
</comment>
<accession>A0A8J5L6N6</accession>
<reference evidence="1 2" key="1">
    <citation type="submission" date="2020-08" db="EMBL/GenBank/DDBJ databases">
        <title>Plant Genome Project.</title>
        <authorList>
            <person name="Zhang R.-G."/>
        </authorList>
    </citation>
    <scope>NUCLEOTIDE SEQUENCE [LARGE SCALE GENOMIC DNA]</scope>
    <source>
        <tissue evidence="1">Rhizome</tissue>
    </source>
</reference>
<dbReference type="Proteomes" id="UP000734854">
    <property type="component" value="Unassembled WGS sequence"/>
</dbReference>
<evidence type="ECO:0000313" key="1">
    <source>
        <dbReference type="EMBL" id="KAG6508193.1"/>
    </source>
</evidence>
<dbReference type="AlphaFoldDB" id="A0A8J5L6N6"/>